<proteinExistence type="predicted"/>
<accession>A0ACC6KYY9</accession>
<dbReference type="Proteomes" id="UP001246858">
    <property type="component" value="Unassembled WGS sequence"/>
</dbReference>
<sequence length="558" mass="63816">MNIFITLYKITIPEPMRRIINNIFSALFILAFAACKNNSSDTGKKVFNMNLDQNVTSLDPAFARNQNAIWMINQIFNGLVQVDSALNTIPCIAKTWQIADDGLTYTFNLRSDVYFHDHPLFPGGKGPRVVARDFCYSFYRLIDPKVASSGGWIFSDKIKDRNSFIALNDSTFQVKLTKPFPAFMNLLTTQYCSVVPQEIVEHYGKDFRSHPIGTGPFKFKYWKEDEILVLLKNEHYWEKEGKQQLPYLDAVKVTFISDKQSAFMNFIKKELDYFDKVDGSYRDDILTKSGKMTSKYKGKFQLRKGAYLCTEYLGILVDTSKVIAKNSPLKYQKIRQAINYAIDKPKLIKYLRNSIGVPATSGFIPQGMPGFDSTAVKGYHYEPQKAAKLLAEAGFPNGKGLPQLTLSTSTTYKDLIEFIQGELAAIGINTRVDVSPNASLRDLISKNGVNFFRGSWIADYPDGENYMAMFYSRNKVPNGPNYTGYFNQEFDRLFEKSYYERDNKKRYLLYQKMDKMIVEYANVVPILYDQSLIMTQNNISGFSLNALNLMVLKTVKKE</sequence>
<protein>
    <submittedName>
        <fullName evidence="1">Peptide/nickel transport system substrate-binding protein</fullName>
    </submittedName>
</protein>
<keyword evidence="2" id="KW-1185">Reference proteome</keyword>
<name>A0ACC6KYY9_9SPHI</name>
<gene>
    <name evidence="1" type="ORF">J2X78_003001</name>
</gene>
<reference evidence="1" key="1">
    <citation type="submission" date="2023-07" db="EMBL/GenBank/DDBJ databases">
        <title>Sorghum-associated microbial communities from plants grown in Nebraska, USA.</title>
        <authorList>
            <person name="Schachtman D."/>
        </authorList>
    </citation>
    <scope>NUCLEOTIDE SEQUENCE</scope>
    <source>
        <strain evidence="1">2697</strain>
    </source>
</reference>
<comment type="caution">
    <text evidence="1">The sequence shown here is derived from an EMBL/GenBank/DDBJ whole genome shotgun (WGS) entry which is preliminary data.</text>
</comment>
<evidence type="ECO:0000313" key="2">
    <source>
        <dbReference type="Proteomes" id="UP001246858"/>
    </source>
</evidence>
<dbReference type="EMBL" id="JAVDTF010000002">
    <property type="protein sequence ID" value="MDR6784436.1"/>
    <property type="molecule type" value="Genomic_DNA"/>
</dbReference>
<organism evidence="1 2">
    <name type="scientific">Pedobacter africanus</name>
    <dbReference type="NCBI Taxonomy" id="151894"/>
    <lineage>
        <taxon>Bacteria</taxon>
        <taxon>Pseudomonadati</taxon>
        <taxon>Bacteroidota</taxon>
        <taxon>Sphingobacteriia</taxon>
        <taxon>Sphingobacteriales</taxon>
        <taxon>Sphingobacteriaceae</taxon>
        <taxon>Pedobacter</taxon>
    </lineage>
</organism>
<evidence type="ECO:0000313" key="1">
    <source>
        <dbReference type="EMBL" id="MDR6784436.1"/>
    </source>
</evidence>